<evidence type="ECO:0000256" key="2">
    <source>
        <dbReference type="ARBA" id="ARBA00013061"/>
    </source>
</evidence>
<gene>
    <name evidence="8" type="ORF">A2V72_00450</name>
</gene>
<dbReference type="GO" id="GO:0005524">
    <property type="term" value="F:ATP binding"/>
    <property type="evidence" value="ECO:0007669"/>
    <property type="project" value="UniProtKB-KW"/>
</dbReference>
<dbReference type="GO" id="GO:0006096">
    <property type="term" value="P:glycolytic process"/>
    <property type="evidence" value="ECO:0007669"/>
    <property type="project" value="InterPro"/>
</dbReference>
<sequence>MKMKTIKNFNFKNKRVFVRCDFNVPLDSKGNVVDDFRIQQTVPTLKYLQDKGARLILASHRSDNKNLASTWLRLKKYLDLKEAEFLDNLRLNKGEEENDDNFAKQLAGLAEIYINDAFGVCHRAHASVVGLPKYLPSGAGFLLEREVEVLFQVLENPKRPLVIIVGGAKIESKSRVINNFLNKADQILVGGKINQAFKIDSPTVYFAIDNNKNLDIGPKTIKMFSNIIKKAGTIVWAGPLGCFEKPLYQNGTKEIAREITKNKKAFKIVGGGDTIFALVKFGLRDKFDHVSTGGGAMLSFLAGEKLPGLQALGYYGGN</sequence>
<dbReference type="AlphaFoldDB" id="A0A1G2DWG7"/>
<dbReference type="EC" id="2.7.2.3" evidence="2 7"/>
<comment type="similarity">
    <text evidence="7">Belongs to the phosphoglycerate kinase family.</text>
</comment>
<dbReference type="InterPro" id="IPR036043">
    <property type="entry name" value="Phosphoglycerate_kinase_sf"/>
</dbReference>
<protein>
    <recommendedName>
        <fullName evidence="2 7">Phosphoglycerate kinase</fullName>
        <ecNumber evidence="2 7">2.7.2.3</ecNumber>
    </recommendedName>
</protein>
<dbReference type="PANTHER" id="PTHR11406:SF23">
    <property type="entry name" value="PHOSPHOGLYCERATE KINASE 1, CHLOROPLASTIC-RELATED"/>
    <property type="match status" value="1"/>
</dbReference>
<evidence type="ECO:0000256" key="1">
    <source>
        <dbReference type="ARBA" id="ARBA00000642"/>
    </source>
</evidence>
<dbReference type="InterPro" id="IPR015911">
    <property type="entry name" value="Phosphoglycerate_kinase_CS"/>
</dbReference>
<dbReference type="InterPro" id="IPR015824">
    <property type="entry name" value="Phosphoglycerate_kinase_N"/>
</dbReference>
<dbReference type="GO" id="GO:0004618">
    <property type="term" value="F:phosphoglycerate kinase activity"/>
    <property type="evidence" value="ECO:0007669"/>
    <property type="project" value="UniProtKB-EC"/>
</dbReference>
<dbReference type="GO" id="GO:0006094">
    <property type="term" value="P:gluconeogenesis"/>
    <property type="evidence" value="ECO:0007669"/>
    <property type="project" value="TreeGrafter"/>
</dbReference>
<keyword evidence="5 7" id="KW-0418">Kinase</keyword>
<dbReference type="PANTHER" id="PTHR11406">
    <property type="entry name" value="PHOSPHOGLYCERATE KINASE"/>
    <property type="match status" value="1"/>
</dbReference>
<evidence type="ECO:0000313" key="8">
    <source>
        <dbReference type="EMBL" id="OGZ17955.1"/>
    </source>
</evidence>
<dbReference type="Pfam" id="PF00162">
    <property type="entry name" value="PGK"/>
    <property type="match status" value="3"/>
</dbReference>
<dbReference type="GO" id="GO:0043531">
    <property type="term" value="F:ADP binding"/>
    <property type="evidence" value="ECO:0007669"/>
    <property type="project" value="TreeGrafter"/>
</dbReference>
<evidence type="ECO:0000256" key="3">
    <source>
        <dbReference type="ARBA" id="ARBA00022679"/>
    </source>
</evidence>
<comment type="catalytic activity">
    <reaction evidence="1 7">
        <text>(2R)-3-phosphoglycerate + ATP = (2R)-3-phospho-glyceroyl phosphate + ADP</text>
        <dbReference type="Rhea" id="RHEA:14801"/>
        <dbReference type="ChEBI" id="CHEBI:30616"/>
        <dbReference type="ChEBI" id="CHEBI:57604"/>
        <dbReference type="ChEBI" id="CHEBI:58272"/>
        <dbReference type="ChEBI" id="CHEBI:456216"/>
        <dbReference type="EC" id="2.7.2.3"/>
    </reaction>
</comment>
<reference evidence="8 9" key="1">
    <citation type="journal article" date="2016" name="Nat. Commun.">
        <title>Thousands of microbial genomes shed light on interconnected biogeochemical processes in an aquifer system.</title>
        <authorList>
            <person name="Anantharaman K."/>
            <person name="Brown C.T."/>
            <person name="Hug L.A."/>
            <person name="Sharon I."/>
            <person name="Castelle C.J."/>
            <person name="Probst A.J."/>
            <person name="Thomas B.C."/>
            <person name="Singh A."/>
            <person name="Wilkins M.J."/>
            <person name="Karaoz U."/>
            <person name="Brodie E.L."/>
            <person name="Williams K.H."/>
            <person name="Hubbard S.S."/>
            <person name="Banfield J.F."/>
        </authorList>
    </citation>
    <scope>NUCLEOTIDE SEQUENCE [LARGE SCALE GENOMIC DNA]</scope>
</reference>
<dbReference type="GO" id="GO:0005829">
    <property type="term" value="C:cytosol"/>
    <property type="evidence" value="ECO:0007669"/>
    <property type="project" value="TreeGrafter"/>
</dbReference>
<evidence type="ECO:0000256" key="6">
    <source>
        <dbReference type="ARBA" id="ARBA00022840"/>
    </source>
</evidence>
<dbReference type="SUPFAM" id="SSF53748">
    <property type="entry name" value="Phosphoglycerate kinase"/>
    <property type="match status" value="1"/>
</dbReference>
<evidence type="ECO:0000256" key="4">
    <source>
        <dbReference type="ARBA" id="ARBA00022741"/>
    </source>
</evidence>
<keyword evidence="3 7" id="KW-0808">Transferase</keyword>
<dbReference type="InterPro" id="IPR001576">
    <property type="entry name" value="Phosphoglycerate_kinase"/>
</dbReference>
<proteinExistence type="inferred from homology"/>
<dbReference type="Proteomes" id="UP000178893">
    <property type="component" value="Unassembled WGS sequence"/>
</dbReference>
<keyword evidence="6" id="KW-0067">ATP-binding</keyword>
<name>A0A1G2DWG7_9BACT</name>
<accession>A0A1G2DWG7</accession>
<evidence type="ECO:0000256" key="7">
    <source>
        <dbReference type="RuleBase" id="RU000532"/>
    </source>
</evidence>
<keyword evidence="4" id="KW-0547">Nucleotide-binding</keyword>
<dbReference type="Gene3D" id="3.40.50.1260">
    <property type="entry name" value="Phosphoglycerate kinase, N-terminal domain"/>
    <property type="match status" value="4"/>
</dbReference>
<evidence type="ECO:0000256" key="5">
    <source>
        <dbReference type="ARBA" id="ARBA00022777"/>
    </source>
</evidence>
<dbReference type="EMBL" id="MHLW01000021">
    <property type="protein sequence ID" value="OGZ17955.1"/>
    <property type="molecule type" value="Genomic_DNA"/>
</dbReference>
<comment type="caution">
    <text evidence="8">The sequence shown here is derived from an EMBL/GenBank/DDBJ whole genome shotgun (WGS) entry which is preliminary data.</text>
</comment>
<dbReference type="PRINTS" id="PR00477">
    <property type="entry name" value="PHGLYCKINASE"/>
</dbReference>
<evidence type="ECO:0000313" key="9">
    <source>
        <dbReference type="Proteomes" id="UP000178893"/>
    </source>
</evidence>
<organism evidence="8 9">
    <name type="scientific">Candidatus Nealsonbacteria bacterium RBG_13_37_56</name>
    <dbReference type="NCBI Taxonomy" id="1801661"/>
    <lineage>
        <taxon>Bacteria</taxon>
        <taxon>Candidatus Nealsoniibacteriota</taxon>
    </lineage>
</organism>
<dbReference type="PROSITE" id="PS00111">
    <property type="entry name" value="PGLYCERATE_KINASE"/>
    <property type="match status" value="1"/>
</dbReference>